<organism evidence="4 5">
    <name type="scientific">Pelagibius litoralis</name>
    <dbReference type="NCBI Taxonomy" id="374515"/>
    <lineage>
        <taxon>Bacteria</taxon>
        <taxon>Pseudomonadati</taxon>
        <taxon>Pseudomonadota</taxon>
        <taxon>Alphaproteobacteria</taxon>
        <taxon>Rhodospirillales</taxon>
        <taxon>Rhodovibrionaceae</taxon>
        <taxon>Pelagibius</taxon>
    </lineage>
</organism>
<dbReference type="GO" id="GO:0010181">
    <property type="term" value="F:FMN binding"/>
    <property type="evidence" value="ECO:0007669"/>
    <property type="project" value="InterPro"/>
</dbReference>
<feature type="domain" description="Flavin reductase like" evidence="3">
    <location>
        <begin position="12"/>
        <end position="156"/>
    </location>
</feature>
<evidence type="ECO:0000256" key="1">
    <source>
        <dbReference type="ARBA" id="ARBA00008898"/>
    </source>
</evidence>
<sequence length="161" mass="17513">MSFDSLAFRQVLGRFATGVTVVTTRDSVGANCGVTVNSFASVSLDPPLVLFCLDKAAMSFEAFSRTGQFAVNFLSADQHDLSIRFATAATDKWDGIAYDLWPSEIPVLKDCLANLGCRKEAVHEGGDHVIIVGRVEILSLDDDKGPLVYYQSGYRELGRSI</sequence>
<dbReference type="Gene3D" id="2.30.110.10">
    <property type="entry name" value="Electron Transport, Fmn-binding Protein, Chain A"/>
    <property type="match status" value="1"/>
</dbReference>
<evidence type="ECO:0000259" key="3">
    <source>
        <dbReference type="SMART" id="SM00903"/>
    </source>
</evidence>
<keyword evidence="2" id="KW-0560">Oxidoreductase</keyword>
<dbReference type="SUPFAM" id="SSF50475">
    <property type="entry name" value="FMN-binding split barrel"/>
    <property type="match status" value="1"/>
</dbReference>
<dbReference type="GO" id="GO:0042602">
    <property type="term" value="F:riboflavin reductase (NADPH) activity"/>
    <property type="evidence" value="ECO:0007669"/>
    <property type="project" value="TreeGrafter"/>
</dbReference>
<dbReference type="InterPro" id="IPR050268">
    <property type="entry name" value="NADH-dep_flavin_reductase"/>
</dbReference>
<evidence type="ECO:0000313" key="4">
    <source>
        <dbReference type="EMBL" id="NIA67013.1"/>
    </source>
</evidence>
<dbReference type="InterPro" id="IPR002563">
    <property type="entry name" value="Flavin_Rdtase-like_dom"/>
</dbReference>
<comment type="similarity">
    <text evidence="1">Belongs to the non-flavoprotein flavin reductase family.</text>
</comment>
<dbReference type="PANTHER" id="PTHR30466:SF11">
    <property type="entry name" value="FLAVIN-DEPENDENT MONOOXYGENASE, REDUCTASE SUBUNIT HSAB"/>
    <property type="match status" value="1"/>
</dbReference>
<dbReference type="AlphaFoldDB" id="A0A967C1T6"/>
<accession>A0A967C1T6</accession>
<dbReference type="RefSeq" id="WP_167220309.1">
    <property type="nucleotide sequence ID" value="NZ_JAAQPH010000001.1"/>
</dbReference>
<comment type="caution">
    <text evidence="4">The sequence shown here is derived from an EMBL/GenBank/DDBJ whole genome shotgun (WGS) entry which is preliminary data.</text>
</comment>
<gene>
    <name evidence="4" type="ORF">HBA54_00230</name>
</gene>
<dbReference type="PANTHER" id="PTHR30466">
    <property type="entry name" value="FLAVIN REDUCTASE"/>
    <property type="match status" value="1"/>
</dbReference>
<dbReference type="InterPro" id="IPR012349">
    <property type="entry name" value="Split_barrel_FMN-bd"/>
</dbReference>
<evidence type="ECO:0000313" key="5">
    <source>
        <dbReference type="Proteomes" id="UP000761264"/>
    </source>
</evidence>
<name>A0A967C1T6_9PROT</name>
<proteinExistence type="inferred from homology"/>
<reference evidence="4" key="1">
    <citation type="submission" date="2020-03" db="EMBL/GenBank/DDBJ databases">
        <title>Genome of Pelagibius litoralis DSM 21314T.</title>
        <authorList>
            <person name="Wang G."/>
        </authorList>
    </citation>
    <scope>NUCLEOTIDE SEQUENCE</scope>
    <source>
        <strain evidence="4">DSM 21314</strain>
    </source>
</reference>
<dbReference type="Proteomes" id="UP000761264">
    <property type="component" value="Unassembled WGS sequence"/>
</dbReference>
<dbReference type="EMBL" id="JAAQPH010000001">
    <property type="protein sequence ID" value="NIA67013.1"/>
    <property type="molecule type" value="Genomic_DNA"/>
</dbReference>
<keyword evidence="5" id="KW-1185">Reference proteome</keyword>
<dbReference type="SMART" id="SM00903">
    <property type="entry name" value="Flavin_Reduct"/>
    <property type="match status" value="1"/>
</dbReference>
<evidence type="ECO:0000256" key="2">
    <source>
        <dbReference type="ARBA" id="ARBA00023002"/>
    </source>
</evidence>
<protein>
    <submittedName>
        <fullName evidence="4">Flavin reductase family protein</fullName>
    </submittedName>
</protein>
<dbReference type="Pfam" id="PF01613">
    <property type="entry name" value="Flavin_Reduct"/>
    <property type="match status" value="1"/>
</dbReference>